<proteinExistence type="predicted"/>
<dbReference type="EMBL" id="AKWR02000159">
    <property type="protein sequence ID" value="EMJ35750.1"/>
    <property type="molecule type" value="Genomic_DNA"/>
</dbReference>
<dbReference type="Proteomes" id="UP000012164">
    <property type="component" value="Unassembled WGS sequence"/>
</dbReference>
<keyword evidence="1" id="KW-0472">Membrane</keyword>
<comment type="caution">
    <text evidence="2">The sequence shown here is derived from an EMBL/GenBank/DDBJ whole genome shotgun (WGS) entry which is preliminary data.</text>
</comment>
<organism evidence="2 3">
    <name type="scientific">Leptospira interrogans str. FPW1039</name>
    <dbReference type="NCBI Taxonomy" id="1193040"/>
    <lineage>
        <taxon>Bacteria</taxon>
        <taxon>Pseudomonadati</taxon>
        <taxon>Spirochaetota</taxon>
        <taxon>Spirochaetia</taxon>
        <taxon>Leptospirales</taxon>
        <taxon>Leptospiraceae</taxon>
        <taxon>Leptospira</taxon>
    </lineage>
</organism>
<gene>
    <name evidence="2" type="ORF">LEP1GSC079_1247</name>
</gene>
<evidence type="ECO:0000256" key="1">
    <source>
        <dbReference type="SAM" id="Phobius"/>
    </source>
</evidence>
<reference evidence="2 3" key="1">
    <citation type="submission" date="2013-01" db="EMBL/GenBank/DDBJ databases">
        <authorList>
            <person name="Harkins D.M."/>
            <person name="Durkin A.S."/>
            <person name="Brinkac L.M."/>
            <person name="Haft D.H."/>
            <person name="Selengut J.D."/>
            <person name="Sanka R."/>
            <person name="DePew J."/>
            <person name="Purushe J."/>
            <person name="Peacock S.J."/>
            <person name="Thaipadungpanit J."/>
            <person name="Wuthiekanun V.W."/>
            <person name="Day N.P."/>
            <person name="Vinetz J.M."/>
            <person name="Sutton G.G."/>
            <person name="Nierman W.C."/>
            <person name="Fouts D.E."/>
        </authorList>
    </citation>
    <scope>NUCLEOTIDE SEQUENCE [LARGE SCALE GENOMIC DNA]</scope>
    <source>
        <strain evidence="2 3">FPW1039</strain>
    </source>
</reference>
<protein>
    <submittedName>
        <fullName evidence="2">Uncharacterized protein</fullName>
    </submittedName>
</protein>
<sequence length="160" mass="18619">MYLKITNESKLFKWDHKRIMKIFLLTLNIVVTAIACILGYFLFQSTKLSESVEYEKLNPSKSLVLQIIKQPKNVFGDFKYFFGAKLPKSEVAFVRKYSPVLETEKDNFEKIEDVTECGNDTYVLTLKTGETLMYKKFTIFDLESKVVDEKILKACKRGRS</sequence>
<name>A0A0F6ICH5_LEPIR</name>
<keyword evidence="1" id="KW-1133">Transmembrane helix</keyword>
<accession>A0A0F6ICH5</accession>
<evidence type="ECO:0000313" key="3">
    <source>
        <dbReference type="Proteomes" id="UP000012164"/>
    </source>
</evidence>
<dbReference type="AlphaFoldDB" id="A0A0F6ICH5"/>
<keyword evidence="1" id="KW-0812">Transmembrane</keyword>
<evidence type="ECO:0000313" key="2">
    <source>
        <dbReference type="EMBL" id="EMJ35750.1"/>
    </source>
</evidence>
<feature type="transmembrane region" description="Helical" evidence="1">
    <location>
        <begin position="21"/>
        <end position="43"/>
    </location>
</feature>